<sequence length="106" mass="12408">MSKKPEEREETEEVPLPDGQTTILCIIQQLLGYDRARVICSDGKVRLCRIPGKLKKRMWMKVGDIVLVAPWDFQPEKGDILYRYTPGEIQKLEKKGLLEELRKFFE</sequence>
<evidence type="ECO:0000256" key="4">
    <source>
        <dbReference type="ARBA" id="ARBA00025502"/>
    </source>
</evidence>
<evidence type="ECO:0000313" key="10">
    <source>
        <dbReference type="EMBL" id="HHP04633.1"/>
    </source>
</evidence>
<comment type="caution">
    <text evidence="9">The sequence shown here is derived from an EMBL/GenBank/DDBJ whole genome shotgun (WGS) entry which is preliminary data.</text>
</comment>
<dbReference type="InterPro" id="IPR018104">
    <property type="entry name" value="TIF_eIF-1A_CS"/>
</dbReference>
<dbReference type="NCBIfam" id="NF003084">
    <property type="entry name" value="PRK04012.1-3"/>
    <property type="match status" value="1"/>
</dbReference>
<evidence type="ECO:0000256" key="5">
    <source>
        <dbReference type="HAMAP-Rule" id="MF_00216"/>
    </source>
</evidence>
<dbReference type="NCBIfam" id="NF003082">
    <property type="entry name" value="PRK04012.1-1"/>
    <property type="match status" value="1"/>
</dbReference>
<accession>A0A7C1P454</accession>
<dbReference type="PROSITE" id="PS01262">
    <property type="entry name" value="IF1A"/>
    <property type="match status" value="1"/>
</dbReference>
<keyword evidence="2 5" id="KW-0396">Initiation factor</keyword>
<reference evidence="9" key="1">
    <citation type="journal article" date="2020" name="mSystems">
        <title>Genome- and Community-Level Interaction Insights into Carbon Utilization and Element Cycling Functions of Hydrothermarchaeota in Hydrothermal Sediment.</title>
        <authorList>
            <person name="Zhou Z."/>
            <person name="Liu Y."/>
            <person name="Xu W."/>
            <person name="Pan J."/>
            <person name="Luo Z.H."/>
            <person name="Li M."/>
        </authorList>
    </citation>
    <scope>NUCLEOTIDE SEQUENCE [LARGE SCALE GENOMIC DNA]</scope>
    <source>
        <strain evidence="10">SpSt-1125</strain>
        <strain evidence="9">SpSt-25</strain>
    </source>
</reference>
<dbReference type="HAMAP" id="MF_00216">
    <property type="entry name" value="aIF_1A"/>
    <property type="match status" value="1"/>
</dbReference>
<evidence type="ECO:0000256" key="3">
    <source>
        <dbReference type="ARBA" id="ARBA00022917"/>
    </source>
</evidence>
<dbReference type="CDD" id="cd05793">
    <property type="entry name" value="S1_IF1A"/>
    <property type="match status" value="1"/>
</dbReference>
<dbReference type="PROSITE" id="PS50832">
    <property type="entry name" value="S1_IF1_TYPE"/>
    <property type="match status" value="1"/>
</dbReference>
<gene>
    <name evidence="5" type="primary">eif1a</name>
    <name evidence="10" type="ORF">ENM88_02635</name>
    <name evidence="9" type="ORF">ENP77_01050</name>
</gene>
<dbReference type="AlphaFoldDB" id="A0A7C1P454"/>
<dbReference type="Pfam" id="PF01176">
    <property type="entry name" value="eIF-1a"/>
    <property type="match status" value="1"/>
</dbReference>
<dbReference type="EMBL" id="DSKP01000033">
    <property type="protein sequence ID" value="HEB48372.1"/>
    <property type="molecule type" value="Genomic_DNA"/>
</dbReference>
<proteinExistence type="inferred from homology"/>
<evidence type="ECO:0000256" key="2">
    <source>
        <dbReference type="ARBA" id="ARBA00022540"/>
    </source>
</evidence>
<comment type="similarity">
    <text evidence="1 5 6">Belongs to the eIF-1A family.</text>
</comment>
<dbReference type="NCBIfam" id="NF003085">
    <property type="entry name" value="PRK04012.1-5"/>
    <property type="match status" value="1"/>
</dbReference>
<name>A0A7C1P454_THEPE</name>
<feature type="domain" description="S1-like" evidence="8">
    <location>
        <begin position="12"/>
        <end position="85"/>
    </location>
</feature>
<organism evidence="9">
    <name type="scientific">Thermofilum pendens</name>
    <dbReference type="NCBI Taxonomy" id="2269"/>
    <lineage>
        <taxon>Archaea</taxon>
        <taxon>Thermoproteota</taxon>
        <taxon>Thermoprotei</taxon>
        <taxon>Thermofilales</taxon>
        <taxon>Thermofilaceae</taxon>
        <taxon>Thermofilum</taxon>
    </lineage>
</organism>
<evidence type="ECO:0000313" key="9">
    <source>
        <dbReference type="EMBL" id="HEB48372.1"/>
    </source>
</evidence>
<dbReference type="NCBIfam" id="TIGR00523">
    <property type="entry name" value="eIF-1A"/>
    <property type="match status" value="1"/>
</dbReference>
<dbReference type="SMART" id="SM00652">
    <property type="entry name" value="eIF1a"/>
    <property type="match status" value="1"/>
</dbReference>
<dbReference type="GO" id="GO:0003743">
    <property type="term" value="F:translation initiation factor activity"/>
    <property type="evidence" value="ECO:0007669"/>
    <property type="project" value="UniProtKB-UniRule"/>
</dbReference>
<evidence type="ECO:0000256" key="1">
    <source>
        <dbReference type="ARBA" id="ARBA00007392"/>
    </source>
</evidence>
<dbReference type="EMBL" id="DRZM01000089">
    <property type="protein sequence ID" value="HHP04633.1"/>
    <property type="molecule type" value="Genomic_DNA"/>
</dbReference>
<comment type="function">
    <text evidence="4 5 7">Seems to be required for maximal rate of protein biosynthesis. Enhances ribosome dissociation into subunits and stabilizes the binding of the initiator Met-tRNA(I) to 40 S ribosomal subunits.</text>
</comment>
<dbReference type="InterPro" id="IPR001253">
    <property type="entry name" value="TIF_eIF-1A"/>
</dbReference>
<evidence type="ECO:0000256" key="7">
    <source>
        <dbReference type="RuleBase" id="RU004365"/>
    </source>
</evidence>
<dbReference type="SUPFAM" id="SSF50249">
    <property type="entry name" value="Nucleic acid-binding proteins"/>
    <property type="match status" value="1"/>
</dbReference>
<dbReference type="PANTHER" id="PTHR21668">
    <property type="entry name" value="EIF-1A"/>
    <property type="match status" value="1"/>
</dbReference>
<keyword evidence="3 5" id="KW-0648">Protein biosynthesis</keyword>
<dbReference type="GO" id="GO:0003723">
    <property type="term" value="F:RNA binding"/>
    <property type="evidence" value="ECO:0007669"/>
    <property type="project" value="InterPro"/>
</dbReference>
<evidence type="ECO:0000256" key="6">
    <source>
        <dbReference type="RuleBase" id="RU004364"/>
    </source>
</evidence>
<evidence type="ECO:0000259" key="8">
    <source>
        <dbReference type="PROSITE" id="PS50832"/>
    </source>
</evidence>
<protein>
    <recommendedName>
        <fullName evidence="5">Translation initiation factor 1A</fullName>
        <shortName evidence="5">aIF-1A</shortName>
    </recommendedName>
</protein>
<dbReference type="InterPro" id="IPR012340">
    <property type="entry name" value="NA-bd_OB-fold"/>
</dbReference>
<dbReference type="Gene3D" id="2.40.50.140">
    <property type="entry name" value="Nucleic acid-binding proteins"/>
    <property type="match status" value="1"/>
</dbReference>
<dbReference type="InterPro" id="IPR006196">
    <property type="entry name" value="RNA-binding_domain_S1_IF1"/>
</dbReference>